<accession>A0A1I7TVE2</accession>
<dbReference type="AlphaFoldDB" id="A0A1I7TVE2"/>
<feature type="signal peptide" evidence="1">
    <location>
        <begin position="1"/>
        <end position="20"/>
    </location>
</feature>
<dbReference type="Proteomes" id="UP000095282">
    <property type="component" value="Unplaced"/>
</dbReference>
<organism evidence="2 3">
    <name type="scientific">Caenorhabditis tropicalis</name>
    <dbReference type="NCBI Taxonomy" id="1561998"/>
    <lineage>
        <taxon>Eukaryota</taxon>
        <taxon>Metazoa</taxon>
        <taxon>Ecdysozoa</taxon>
        <taxon>Nematoda</taxon>
        <taxon>Chromadorea</taxon>
        <taxon>Rhabditida</taxon>
        <taxon>Rhabditina</taxon>
        <taxon>Rhabditomorpha</taxon>
        <taxon>Rhabditoidea</taxon>
        <taxon>Rhabditidae</taxon>
        <taxon>Peloderinae</taxon>
        <taxon>Caenorhabditis</taxon>
    </lineage>
</organism>
<keyword evidence="1" id="KW-0732">Signal</keyword>
<protein>
    <submittedName>
        <fullName evidence="3">Signal peptide-containing protein</fullName>
    </submittedName>
</protein>
<evidence type="ECO:0000256" key="1">
    <source>
        <dbReference type="SAM" id="SignalP"/>
    </source>
</evidence>
<dbReference type="PANTHER" id="PTHR21479">
    <property type="match status" value="1"/>
</dbReference>
<dbReference type="PANTHER" id="PTHR21479:SF25">
    <property type="entry name" value="APYRASE-RELATED"/>
    <property type="match status" value="1"/>
</dbReference>
<keyword evidence="2" id="KW-1185">Reference proteome</keyword>
<feature type="chain" id="PRO_5009307996" evidence="1">
    <location>
        <begin position="21"/>
        <end position="164"/>
    </location>
</feature>
<dbReference type="WBParaSite" id="Csp11.Scaffold629.g12173.t1">
    <property type="protein sequence ID" value="Csp11.Scaffold629.g12173.t1"/>
    <property type="gene ID" value="Csp11.Scaffold629.g12173"/>
</dbReference>
<evidence type="ECO:0000313" key="2">
    <source>
        <dbReference type="Proteomes" id="UP000095282"/>
    </source>
</evidence>
<reference evidence="3" key="1">
    <citation type="submission" date="2016-11" db="UniProtKB">
        <authorList>
            <consortium name="WormBaseParasite"/>
        </authorList>
    </citation>
    <scope>IDENTIFICATION</scope>
</reference>
<sequence length="164" mass="19176">MSVVFRCLLLLLIASVSIDAVTTKFRFNGTIYCAYPFAEKDDFIFDILVKEWDLLSLNDHIGMKHTLNLTRVLPMSEKKIAYEIEAEEQGDVIDILKKYEIYFWVRHDCTPKGTKVWKKVHIDKEFPIIDGEYVHTEDFRVTKITEENAWGILGGKRSIEEEKK</sequence>
<proteinExistence type="predicted"/>
<name>A0A1I7TVE2_9PELO</name>
<evidence type="ECO:0000313" key="3">
    <source>
        <dbReference type="WBParaSite" id="Csp11.Scaffold629.g12173.t1"/>
    </source>
</evidence>
<dbReference type="eggNOG" id="ENOG502TK88">
    <property type="taxonomic scope" value="Eukaryota"/>
</dbReference>